<dbReference type="PANTHER" id="PTHR13246">
    <property type="entry name" value="ENDO BETA N-ACETYLGLUCOSAMINIDASE"/>
    <property type="match status" value="1"/>
</dbReference>
<reference evidence="2 3" key="1">
    <citation type="submission" date="2014-07" db="EMBL/GenBank/DDBJ databases">
        <authorList>
            <person name="McCorrison J."/>
            <person name="Sanka R."/>
            <person name="Torralba M."/>
            <person name="Gillis M."/>
            <person name="Haft D.H."/>
            <person name="Methe B."/>
            <person name="Sutton G."/>
            <person name="Nelson K.E."/>
        </authorList>
    </citation>
    <scope>NUCLEOTIDE SEQUENCE [LARGE SCALE GENOMIC DNA]</scope>
    <source>
        <strain evidence="2 3">DNF00666</strain>
    </source>
</reference>
<protein>
    <submittedName>
        <fullName evidence="2">Glycosyl hydrolase family 85</fullName>
    </submittedName>
</protein>
<comment type="caution">
    <text evidence="2">The sequence shown here is derived from an EMBL/GenBank/DDBJ whole genome shotgun (WGS) entry which is preliminary data.</text>
</comment>
<keyword evidence="2" id="KW-0378">Hydrolase</keyword>
<dbReference type="PANTHER" id="PTHR13246:SF1">
    <property type="entry name" value="CYTOSOLIC ENDO-BETA-N-ACETYLGLUCOSAMINIDASE"/>
    <property type="match status" value="1"/>
</dbReference>
<dbReference type="Gene3D" id="3.20.20.80">
    <property type="entry name" value="Glycosidases"/>
    <property type="match status" value="1"/>
</dbReference>
<evidence type="ECO:0000313" key="2">
    <source>
        <dbReference type="EMBL" id="KGF43942.1"/>
    </source>
</evidence>
<organism evidence="2 3">
    <name type="scientific">Prevotella melaninogenica DNF00666</name>
    <dbReference type="NCBI Taxonomy" id="1401073"/>
    <lineage>
        <taxon>Bacteria</taxon>
        <taxon>Pseudomonadati</taxon>
        <taxon>Bacteroidota</taxon>
        <taxon>Bacteroidia</taxon>
        <taxon>Bacteroidales</taxon>
        <taxon>Prevotellaceae</taxon>
        <taxon>Prevotella</taxon>
    </lineage>
</organism>
<dbReference type="EMBL" id="JRNS01000506">
    <property type="protein sequence ID" value="KGF43942.1"/>
    <property type="molecule type" value="Genomic_DNA"/>
</dbReference>
<evidence type="ECO:0000313" key="3">
    <source>
        <dbReference type="Proteomes" id="UP000029578"/>
    </source>
</evidence>
<dbReference type="GO" id="GO:0033925">
    <property type="term" value="F:mannosyl-glycoprotein endo-beta-N-acetylglucosaminidase activity"/>
    <property type="evidence" value="ECO:0007669"/>
    <property type="project" value="InterPro"/>
</dbReference>
<accession>A0A096BML8</accession>
<dbReference type="AlphaFoldDB" id="A0A096BML8"/>
<gene>
    <name evidence="2" type="ORF">HMPREF0661_11080</name>
</gene>
<sequence length="1071" mass="119395">MEVFNYITKNLTFMKKKTLLLAALLGLGALNASAKDFYEFDNVTAQAVLNLFLQAKEEGRKYPTLEEFQRIGISAADIEFIRSHVRRSELVNPDDYLYPNLYKDRQVFMCTPMGNGSQGSHGYPSNEFGKTDVWTMWNYTASFGSWNHGFFQAPGSWADAAHKNGARLMSGQMFFEEAFGGASDAPWVNFIAQKDDSGHYKYVEPMINALLYFGHDGIVYNWEANRYDNADVVAFHKELYKKAKECNFTGYGSVIYTLNSSLGATQAASIYGTKAEPIHEVFLNYSGGAITNAAESSYNYAQNVAGDASRLYAGVHIARIGNRNWEELDYVNNINLICWGEHTSNQLYSHTTGSTDAQWQTNYQTMQENFFSGGNGNPAKLPTGDADEASYGDLLQSFPGIAKWMPERSTVSRTFLTNFNVGNGEYYYDKGVQTTVGGWYNMSAQDVVPTYRWLIYEAGKTTVNNLLKASFTHEDAYVGGSCLKLNGPAIGDGADVVLYKTGISATAQTKAKIAVKALSGDAELSLLVRAGNEWKTYAISPIGSSWSEVELNLSDLAGKKIERIGFRVKGTANLLVGKLEVNNGETIQPASIKEFVSAESVSETDNDVTLKLYWTVDGQVDEYGRSFNDDNKIDHFEIFMKKNGQAVEVGRTSQWATIVSHLPLSAGQSMEVGVRSVSTDLKTASNIVWRTVQKGNADEVINPEDITGQGPYYQVNFNKRAPHEREDRYVMHVGIYEHDPATRADKNLQQYPDNDLTARITKQFYLDRTDEVVFNMTAGETYRPYLSYHGLWMSGYAFIDWNNDGKFSTDGFSFSEGWNATPQRTDDCELVSFSAHSKDDNSWYNSNGRYFDKNSQFPKDDNIKNWMGYFKVPENITPGLYRMRFKLDWKNLDAGGSDEIRKDGGDIVDVLVNVQAPNAKVKVGAKTEHGKAEVGAQQLTEAMNYSAEPNTELKVMLTPETDFSVGGVAIKYGYNLDNEKGVDAVGNRQWWSEIVKTTDREYTIPAKAMMGNVLLTPAFISANAINAVQVTPAEAEANDIYNLNGQLVRRAGSKRQLPHGVYVMKGRKVIL</sequence>
<dbReference type="Proteomes" id="UP000029578">
    <property type="component" value="Unassembled WGS sequence"/>
</dbReference>
<proteinExistence type="predicted"/>
<keyword evidence="1" id="KW-0732">Signal</keyword>
<dbReference type="InterPro" id="IPR032979">
    <property type="entry name" value="ENGase"/>
</dbReference>
<feature type="chain" id="PRO_5001917453" evidence="1">
    <location>
        <begin position="35"/>
        <end position="1071"/>
    </location>
</feature>
<name>A0A096BML8_9BACT</name>
<evidence type="ECO:0000256" key="1">
    <source>
        <dbReference type="SAM" id="SignalP"/>
    </source>
</evidence>
<dbReference type="Gene3D" id="2.60.120.260">
    <property type="entry name" value="Galactose-binding domain-like"/>
    <property type="match status" value="1"/>
</dbReference>
<feature type="signal peptide" evidence="1">
    <location>
        <begin position="1"/>
        <end position="34"/>
    </location>
</feature>